<protein>
    <recommendedName>
        <fullName evidence="4 10">Ribonuclease H</fullName>
        <shortName evidence="10">RNase H</shortName>
        <ecNumber evidence="4 10">3.1.26.4</ecNumber>
    </recommendedName>
</protein>
<keyword evidence="9 10" id="KW-0460">Magnesium</keyword>
<dbReference type="PROSITE" id="PS50879">
    <property type="entry name" value="RNASE_H_1"/>
    <property type="match status" value="1"/>
</dbReference>
<evidence type="ECO:0000256" key="8">
    <source>
        <dbReference type="ARBA" id="ARBA00022801"/>
    </source>
</evidence>
<dbReference type="GO" id="GO:0003676">
    <property type="term" value="F:nucleic acid binding"/>
    <property type="evidence" value="ECO:0007669"/>
    <property type="project" value="InterPro"/>
</dbReference>
<sequence>MSSLVIYTDGASRGNPGPGGYGVVMIWGKVRKELSQGYRKTTNNRMELMGVIAALESLTRDGLDIVLYTDSQYVVNAIEKGWLWNWQRTNFKDKKNRDLWERLIPLLKKHKIRFQWVKGHATNEGNNRCDQLATQAADNGPLLTDEGFE</sequence>
<dbReference type="SUPFAM" id="SSF53098">
    <property type="entry name" value="Ribonuclease H-like"/>
    <property type="match status" value="1"/>
</dbReference>
<keyword evidence="7 10" id="KW-0255">Endonuclease</keyword>
<gene>
    <name evidence="10" type="primary">rnhA</name>
    <name evidence="12" type="ORF">GA0116948_11893</name>
</gene>
<keyword evidence="5 10" id="KW-0540">Nuclease</keyword>
<feature type="binding site" evidence="10">
    <location>
        <position position="70"/>
    </location>
    <ligand>
        <name>Mg(2+)</name>
        <dbReference type="ChEBI" id="CHEBI:18420"/>
        <label>1</label>
    </ligand>
</feature>
<dbReference type="Pfam" id="PF00075">
    <property type="entry name" value="RNase_H"/>
    <property type="match status" value="1"/>
</dbReference>
<dbReference type="NCBIfam" id="NF001236">
    <property type="entry name" value="PRK00203.1"/>
    <property type="match status" value="1"/>
</dbReference>
<comment type="function">
    <text evidence="10">Endonuclease that specifically degrades the RNA of RNA-DNA hybrids.</text>
</comment>
<reference evidence="12 13" key="1">
    <citation type="submission" date="2016-08" db="EMBL/GenBank/DDBJ databases">
        <authorList>
            <person name="Seilhamer J.J."/>
        </authorList>
    </citation>
    <scope>NUCLEOTIDE SEQUENCE [LARGE SCALE GENOMIC DNA]</scope>
    <source>
        <strain evidence="12 13">A37T2</strain>
    </source>
</reference>
<feature type="domain" description="RNase H type-1" evidence="11">
    <location>
        <begin position="1"/>
        <end position="138"/>
    </location>
</feature>
<dbReference type="STRING" id="1335309.GA0116948_11893"/>
<evidence type="ECO:0000256" key="5">
    <source>
        <dbReference type="ARBA" id="ARBA00022722"/>
    </source>
</evidence>
<accession>A0A1C4FZG8</accession>
<comment type="cofactor">
    <cofactor evidence="10">
        <name>Mg(2+)</name>
        <dbReference type="ChEBI" id="CHEBI:18420"/>
    </cofactor>
    <text evidence="10">Binds 1 Mg(2+) ion per subunit. May bind a second metal ion at a regulatory site, or after substrate binding.</text>
</comment>
<dbReference type="AlphaFoldDB" id="A0A1C4FZG8"/>
<feature type="binding site" evidence="10">
    <location>
        <position position="47"/>
    </location>
    <ligand>
        <name>Mg(2+)</name>
        <dbReference type="ChEBI" id="CHEBI:18420"/>
        <label>1</label>
    </ligand>
</feature>
<evidence type="ECO:0000313" key="12">
    <source>
        <dbReference type="EMBL" id="SCC61379.1"/>
    </source>
</evidence>
<dbReference type="PANTHER" id="PTHR10642">
    <property type="entry name" value="RIBONUCLEASE H1"/>
    <property type="match status" value="1"/>
</dbReference>
<comment type="similarity">
    <text evidence="2 10">Belongs to the RNase H family.</text>
</comment>
<dbReference type="RefSeq" id="WP_089715237.1">
    <property type="nucleotide sequence ID" value="NZ_FMAR01000018.1"/>
</dbReference>
<keyword evidence="6 10" id="KW-0479">Metal-binding</keyword>
<dbReference type="CDD" id="cd09278">
    <property type="entry name" value="RNase_HI_prokaryote_like"/>
    <property type="match status" value="1"/>
</dbReference>
<organism evidence="12 13">
    <name type="scientific">Chitinophaga costaii</name>
    <dbReference type="NCBI Taxonomy" id="1335309"/>
    <lineage>
        <taxon>Bacteria</taxon>
        <taxon>Pseudomonadati</taxon>
        <taxon>Bacteroidota</taxon>
        <taxon>Chitinophagia</taxon>
        <taxon>Chitinophagales</taxon>
        <taxon>Chitinophagaceae</taxon>
        <taxon>Chitinophaga</taxon>
    </lineage>
</organism>
<dbReference type="HAMAP" id="MF_00042">
    <property type="entry name" value="RNase_H"/>
    <property type="match status" value="1"/>
</dbReference>
<dbReference type="GO" id="GO:0004523">
    <property type="term" value="F:RNA-DNA hybrid ribonuclease activity"/>
    <property type="evidence" value="ECO:0007669"/>
    <property type="project" value="UniProtKB-UniRule"/>
</dbReference>
<dbReference type="GO" id="GO:0005737">
    <property type="term" value="C:cytoplasm"/>
    <property type="evidence" value="ECO:0007669"/>
    <property type="project" value="UniProtKB-SubCell"/>
</dbReference>
<comment type="catalytic activity">
    <reaction evidence="1 10">
        <text>Endonucleolytic cleavage to 5'-phosphomonoester.</text>
        <dbReference type="EC" id="3.1.26.4"/>
    </reaction>
</comment>
<keyword evidence="13" id="KW-1185">Reference proteome</keyword>
<dbReference type="OrthoDB" id="7845843at2"/>
<comment type="subcellular location">
    <subcellularLocation>
        <location evidence="10">Cytoplasm</location>
    </subcellularLocation>
</comment>
<feature type="binding site" evidence="10">
    <location>
        <position position="9"/>
    </location>
    <ligand>
        <name>Mg(2+)</name>
        <dbReference type="ChEBI" id="CHEBI:18420"/>
        <label>1</label>
    </ligand>
</feature>
<dbReference type="EC" id="3.1.26.4" evidence="4 10"/>
<dbReference type="InterPro" id="IPR012337">
    <property type="entry name" value="RNaseH-like_sf"/>
</dbReference>
<keyword evidence="8 10" id="KW-0378">Hydrolase</keyword>
<keyword evidence="10" id="KW-0963">Cytoplasm</keyword>
<dbReference type="InterPro" id="IPR050092">
    <property type="entry name" value="RNase_H"/>
</dbReference>
<proteinExistence type="inferred from homology"/>
<feature type="binding site" evidence="10">
    <location>
        <position position="130"/>
    </location>
    <ligand>
        <name>Mg(2+)</name>
        <dbReference type="ChEBI" id="CHEBI:18420"/>
        <label>2</label>
    </ligand>
</feature>
<dbReference type="Proteomes" id="UP000242818">
    <property type="component" value="Unassembled WGS sequence"/>
</dbReference>
<evidence type="ECO:0000256" key="2">
    <source>
        <dbReference type="ARBA" id="ARBA00005300"/>
    </source>
</evidence>
<name>A0A1C4FZG8_9BACT</name>
<evidence type="ECO:0000313" key="13">
    <source>
        <dbReference type="Proteomes" id="UP000242818"/>
    </source>
</evidence>
<evidence type="ECO:0000256" key="7">
    <source>
        <dbReference type="ARBA" id="ARBA00022759"/>
    </source>
</evidence>
<evidence type="ECO:0000256" key="3">
    <source>
        <dbReference type="ARBA" id="ARBA00011245"/>
    </source>
</evidence>
<dbReference type="InterPro" id="IPR002156">
    <property type="entry name" value="RNaseH_domain"/>
</dbReference>
<evidence type="ECO:0000256" key="10">
    <source>
        <dbReference type="HAMAP-Rule" id="MF_00042"/>
    </source>
</evidence>
<dbReference type="GO" id="GO:0000287">
    <property type="term" value="F:magnesium ion binding"/>
    <property type="evidence" value="ECO:0007669"/>
    <property type="project" value="UniProtKB-UniRule"/>
</dbReference>
<evidence type="ECO:0000256" key="4">
    <source>
        <dbReference type="ARBA" id="ARBA00012180"/>
    </source>
</evidence>
<evidence type="ECO:0000259" key="11">
    <source>
        <dbReference type="PROSITE" id="PS50879"/>
    </source>
</evidence>
<dbReference type="InterPro" id="IPR036397">
    <property type="entry name" value="RNaseH_sf"/>
</dbReference>
<dbReference type="InterPro" id="IPR022892">
    <property type="entry name" value="RNaseHI"/>
</dbReference>
<dbReference type="GO" id="GO:0043137">
    <property type="term" value="P:DNA replication, removal of RNA primer"/>
    <property type="evidence" value="ECO:0007669"/>
    <property type="project" value="TreeGrafter"/>
</dbReference>
<feature type="binding site" evidence="10">
    <location>
        <position position="9"/>
    </location>
    <ligand>
        <name>Mg(2+)</name>
        <dbReference type="ChEBI" id="CHEBI:18420"/>
        <label>2</label>
    </ligand>
</feature>
<evidence type="ECO:0000256" key="1">
    <source>
        <dbReference type="ARBA" id="ARBA00000077"/>
    </source>
</evidence>
<dbReference type="Gene3D" id="3.30.420.10">
    <property type="entry name" value="Ribonuclease H-like superfamily/Ribonuclease H"/>
    <property type="match status" value="1"/>
</dbReference>
<dbReference type="EMBL" id="FMAR01000018">
    <property type="protein sequence ID" value="SCC61379.1"/>
    <property type="molecule type" value="Genomic_DNA"/>
</dbReference>
<comment type="subunit">
    <text evidence="3 10">Monomer.</text>
</comment>
<dbReference type="PANTHER" id="PTHR10642:SF26">
    <property type="entry name" value="RIBONUCLEASE H1"/>
    <property type="match status" value="1"/>
</dbReference>
<evidence type="ECO:0000256" key="9">
    <source>
        <dbReference type="ARBA" id="ARBA00022842"/>
    </source>
</evidence>
<evidence type="ECO:0000256" key="6">
    <source>
        <dbReference type="ARBA" id="ARBA00022723"/>
    </source>
</evidence>